<protein>
    <submittedName>
        <fullName evidence="2">Uncharacterized protein</fullName>
    </submittedName>
</protein>
<dbReference type="RefSeq" id="WP_255567414.1">
    <property type="nucleotide sequence ID" value="NZ_FRAF01000021.1"/>
</dbReference>
<dbReference type="EMBL" id="FRAF01000021">
    <property type="protein sequence ID" value="SHK73284.1"/>
    <property type="molecule type" value="Genomic_DNA"/>
</dbReference>
<dbReference type="Proteomes" id="UP000184016">
    <property type="component" value="Unassembled WGS sequence"/>
</dbReference>
<proteinExistence type="predicted"/>
<organism evidence="2 3">
    <name type="scientific">Alicyclobacillus tolerans</name>
    <dbReference type="NCBI Taxonomy" id="90970"/>
    <lineage>
        <taxon>Bacteria</taxon>
        <taxon>Bacillati</taxon>
        <taxon>Bacillota</taxon>
        <taxon>Bacilli</taxon>
        <taxon>Bacillales</taxon>
        <taxon>Alicyclobacillaceae</taxon>
        <taxon>Alicyclobacillus</taxon>
    </lineage>
</organism>
<dbReference type="AlphaFoldDB" id="A0A1M6UVQ0"/>
<evidence type="ECO:0000256" key="1">
    <source>
        <dbReference type="SAM" id="MobiDB-lite"/>
    </source>
</evidence>
<gene>
    <name evidence="2" type="ORF">SAMN05443507_12118</name>
</gene>
<evidence type="ECO:0000313" key="3">
    <source>
        <dbReference type="Proteomes" id="UP000184016"/>
    </source>
</evidence>
<feature type="region of interest" description="Disordered" evidence="1">
    <location>
        <begin position="1"/>
        <end position="40"/>
    </location>
</feature>
<evidence type="ECO:0000313" key="2">
    <source>
        <dbReference type="EMBL" id="SHK73284.1"/>
    </source>
</evidence>
<dbReference type="STRING" id="1830138.SAMN05443507_12118"/>
<accession>A0A1M6UVQ0</accession>
<reference evidence="3" key="1">
    <citation type="submission" date="2016-11" db="EMBL/GenBank/DDBJ databases">
        <authorList>
            <person name="Varghese N."/>
            <person name="Submissions S."/>
        </authorList>
    </citation>
    <scope>NUCLEOTIDE SEQUENCE [LARGE SCALE GENOMIC DNA]</scope>
    <source>
        <strain evidence="3">USBA-503</strain>
    </source>
</reference>
<sequence length="40" mass="4651">MTQEHGKPAHNDANKTLPREEHEEKIVGEKRRSGKQMPKK</sequence>
<feature type="compositionally biased region" description="Basic and acidic residues" evidence="1">
    <location>
        <begin position="1"/>
        <end position="31"/>
    </location>
</feature>
<name>A0A1M6UVQ0_9BACL</name>
<keyword evidence="3" id="KW-1185">Reference proteome</keyword>